<evidence type="ECO:0000313" key="13">
    <source>
        <dbReference type="RefSeq" id="XP_022819043.1"/>
    </source>
</evidence>
<dbReference type="PANTHER" id="PTHR47772">
    <property type="entry name" value="ZINC FINGER PROTEIN 200"/>
    <property type="match status" value="1"/>
</dbReference>
<evidence type="ECO:0000256" key="8">
    <source>
        <dbReference type="ARBA" id="ARBA00023242"/>
    </source>
</evidence>
<evidence type="ECO:0000313" key="12">
    <source>
        <dbReference type="RefSeq" id="XP_022819042.1"/>
    </source>
</evidence>
<comment type="subcellular location">
    <subcellularLocation>
        <location evidence="1">Nucleus</location>
    </subcellularLocation>
</comment>
<dbReference type="GO" id="GO:0008270">
    <property type="term" value="F:zinc ion binding"/>
    <property type="evidence" value="ECO:0007669"/>
    <property type="project" value="UniProtKB-KW"/>
</dbReference>
<keyword evidence="4 9" id="KW-0863">Zinc-finger</keyword>
<feature type="domain" description="C2H2-type" evidence="10">
    <location>
        <begin position="216"/>
        <end position="243"/>
    </location>
</feature>
<dbReference type="InterPro" id="IPR050636">
    <property type="entry name" value="C2H2-ZF_domain-containing"/>
</dbReference>
<keyword evidence="7" id="KW-0804">Transcription</keyword>
<evidence type="ECO:0000256" key="9">
    <source>
        <dbReference type="PROSITE-ProRule" id="PRU00042"/>
    </source>
</evidence>
<feature type="domain" description="C2H2-type" evidence="10">
    <location>
        <begin position="313"/>
        <end position="340"/>
    </location>
</feature>
<gene>
    <name evidence="12 13" type="primary">LOC111351364</name>
</gene>
<keyword evidence="5" id="KW-0862">Zinc</keyword>
<sequence>MASRLRFEEDLNSDPIVIEIETSDDDVILNDHIEISDEDSDLEYNNVNVLILGRNKPKPPTESNLNHNNIDISHEANRISNRNKDSDIHKTSEIVLGQKSLINVVENIVDDSLSSNDSKASKTRKRPTELERLGADVTNRSASAEYDVYGDENQIFKKYKFRNPGRTSTDDPFSLAVEQADQCEDDVLVCLICMQEFMTIQGLKSHLRYHERIQKFTCSFCLKKFKSNSCLITHRNVHNSETFSCKQCELTFPNYCDYLLHKYTHNNDLIFKCLECDTLLHRDSFKQHVLTHFEKPMNGQCNVEKNIKSDFPYPCVECGKVCKNRRAYNYHISRHTGVKKYQCLYCGTGFRSKKAKVIHTLTHTGESKFICYVCGYKTNEFEDLFRHKQCHLESRGFTCGYCEKNYPHKSFLVNHMRCHFQIIYYPCDE</sequence>
<dbReference type="GO" id="GO:0005634">
    <property type="term" value="C:nucleus"/>
    <property type="evidence" value="ECO:0007669"/>
    <property type="project" value="UniProtKB-SubCell"/>
</dbReference>
<dbReference type="PANTHER" id="PTHR47772:SF11">
    <property type="entry name" value="C2H2-TYPE DOMAIN-CONTAINING PROTEIN"/>
    <property type="match status" value="1"/>
</dbReference>
<keyword evidence="3" id="KW-0677">Repeat</keyword>
<dbReference type="Gene3D" id="3.30.160.60">
    <property type="entry name" value="Classic Zinc Finger"/>
    <property type="match status" value="4"/>
</dbReference>
<evidence type="ECO:0000256" key="5">
    <source>
        <dbReference type="ARBA" id="ARBA00022833"/>
    </source>
</evidence>
<keyword evidence="6" id="KW-0805">Transcription regulation</keyword>
<feature type="domain" description="C2H2-type" evidence="10">
    <location>
        <begin position="397"/>
        <end position="419"/>
    </location>
</feature>
<evidence type="ECO:0000256" key="1">
    <source>
        <dbReference type="ARBA" id="ARBA00004123"/>
    </source>
</evidence>
<dbReference type="InterPro" id="IPR013087">
    <property type="entry name" value="Znf_C2H2_type"/>
</dbReference>
<proteinExistence type="predicted"/>
<dbReference type="Proteomes" id="UP000301870">
    <property type="component" value="Chromosome 13"/>
</dbReference>
<dbReference type="RefSeq" id="XP_022819042.1">
    <property type="nucleotide sequence ID" value="XM_022963274.1"/>
</dbReference>
<protein>
    <submittedName>
        <fullName evidence="12 13">Gastrula zinc finger protein XlCGF57.1-like</fullName>
    </submittedName>
</protein>
<evidence type="ECO:0000259" key="10">
    <source>
        <dbReference type="PROSITE" id="PS50157"/>
    </source>
</evidence>
<evidence type="ECO:0000313" key="11">
    <source>
        <dbReference type="Proteomes" id="UP000301870"/>
    </source>
</evidence>
<dbReference type="KEGG" id="sliu:111351364"/>
<dbReference type="PROSITE" id="PS00028">
    <property type="entry name" value="ZINC_FINGER_C2H2_1"/>
    <property type="match status" value="6"/>
</dbReference>
<organism evidence="11 12">
    <name type="scientific">Spodoptera litura</name>
    <name type="common">Asian cotton leafworm</name>
    <dbReference type="NCBI Taxonomy" id="69820"/>
    <lineage>
        <taxon>Eukaryota</taxon>
        <taxon>Metazoa</taxon>
        <taxon>Ecdysozoa</taxon>
        <taxon>Arthropoda</taxon>
        <taxon>Hexapoda</taxon>
        <taxon>Insecta</taxon>
        <taxon>Pterygota</taxon>
        <taxon>Neoptera</taxon>
        <taxon>Endopterygota</taxon>
        <taxon>Lepidoptera</taxon>
        <taxon>Glossata</taxon>
        <taxon>Ditrysia</taxon>
        <taxon>Noctuoidea</taxon>
        <taxon>Noctuidae</taxon>
        <taxon>Amphipyrinae</taxon>
        <taxon>Spodoptera</taxon>
    </lineage>
</organism>
<dbReference type="SMART" id="SM00355">
    <property type="entry name" value="ZnF_C2H2"/>
    <property type="match status" value="8"/>
</dbReference>
<keyword evidence="8" id="KW-0539">Nucleus</keyword>
<name>A0A9J7DYA0_SPOLT</name>
<dbReference type="SUPFAM" id="SSF57667">
    <property type="entry name" value="beta-beta-alpha zinc fingers"/>
    <property type="match status" value="4"/>
</dbReference>
<dbReference type="PROSITE" id="PS50157">
    <property type="entry name" value="ZINC_FINGER_C2H2_2"/>
    <property type="match status" value="5"/>
</dbReference>
<keyword evidence="11" id="KW-1185">Reference proteome</keyword>
<evidence type="ECO:0000256" key="4">
    <source>
        <dbReference type="ARBA" id="ARBA00022771"/>
    </source>
</evidence>
<evidence type="ECO:0000256" key="3">
    <source>
        <dbReference type="ARBA" id="ARBA00022737"/>
    </source>
</evidence>
<dbReference type="GeneID" id="111351364"/>
<dbReference type="InterPro" id="IPR036236">
    <property type="entry name" value="Znf_C2H2_sf"/>
</dbReference>
<dbReference type="AlphaFoldDB" id="A0A9J7DYA0"/>
<evidence type="ECO:0000256" key="6">
    <source>
        <dbReference type="ARBA" id="ARBA00023015"/>
    </source>
</evidence>
<dbReference type="Pfam" id="PF00096">
    <property type="entry name" value="zf-C2H2"/>
    <property type="match status" value="1"/>
</dbReference>
<dbReference type="OrthoDB" id="6077919at2759"/>
<accession>A0A9J7DYA0</accession>
<feature type="domain" description="C2H2-type" evidence="10">
    <location>
        <begin position="369"/>
        <end position="396"/>
    </location>
</feature>
<dbReference type="RefSeq" id="XP_022819043.1">
    <property type="nucleotide sequence ID" value="XM_022963275.1"/>
</dbReference>
<evidence type="ECO:0000256" key="7">
    <source>
        <dbReference type="ARBA" id="ARBA00023163"/>
    </source>
</evidence>
<keyword evidence="2" id="KW-0479">Metal-binding</keyword>
<feature type="domain" description="C2H2-type" evidence="10">
    <location>
        <begin position="341"/>
        <end position="368"/>
    </location>
</feature>
<evidence type="ECO:0000256" key="2">
    <source>
        <dbReference type="ARBA" id="ARBA00022723"/>
    </source>
</evidence>
<reference evidence="12 13" key="1">
    <citation type="submission" date="2025-04" db="UniProtKB">
        <authorList>
            <consortium name="RefSeq"/>
        </authorList>
    </citation>
    <scope>IDENTIFICATION</scope>
    <source>
        <strain evidence="12 13">Ishihara</strain>
        <tissue evidence="12 13">Whole body</tissue>
    </source>
</reference>